<protein>
    <submittedName>
        <fullName evidence="1">Uncharacterized protein</fullName>
    </submittedName>
</protein>
<name>A0A9N8HKV4_9STRA</name>
<evidence type="ECO:0000313" key="2">
    <source>
        <dbReference type="Proteomes" id="UP001153069"/>
    </source>
</evidence>
<organism evidence="1 2">
    <name type="scientific">Seminavis robusta</name>
    <dbReference type="NCBI Taxonomy" id="568900"/>
    <lineage>
        <taxon>Eukaryota</taxon>
        <taxon>Sar</taxon>
        <taxon>Stramenopiles</taxon>
        <taxon>Ochrophyta</taxon>
        <taxon>Bacillariophyta</taxon>
        <taxon>Bacillariophyceae</taxon>
        <taxon>Bacillariophycidae</taxon>
        <taxon>Naviculales</taxon>
        <taxon>Naviculaceae</taxon>
        <taxon>Seminavis</taxon>
    </lineage>
</organism>
<sequence length="299" mass="33935">MPITSRECGEGHLTIQCPLRSSTRRARSWAEITNQQREVEANYPFHCEIASHPGKGNLRVSSQDVKSFWEDIQFAQSQSIYRDFAGIIDRTNGVLHPLEPGEYACVGRTNGLSLQELYDVLDAAREALNRERPLSEDKVTKVHSELALVFNHFSLNHEGSNLSIDDIQMITTLLGGKDAKRQPEVDELENIHKRVPGSKHDITEAINHILVTKRLQEMAKNEMSETLVPQIHSAVMDGLLKNVEEGLPGEYRKVSINIMGEDSHRPNFADVPPLMKRWCSKDLVQNEDEHIIDYLSRIH</sequence>
<dbReference type="AlphaFoldDB" id="A0A9N8HKV4"/>
<comment type="caution">
    <text evidence="1">The sequence shown here is derived from an EMBL/GenBank/DDBJ whole genome shotgun (WGS) entry which is preliminary data.</text>
</comment>
<accession>A0A9N8HKV4</accession>
<reference evidence="1" key="1">
    <citation type="submission" date="2020-06" db="EMBL/GenBank/DDBJ databases">
        <authorList>
            <consortium name="Plant Systems Biology data submission"/>
        </authorList>
    </citation>
    <scope>NUCLEOTIDE SEQUENCE</scope>
    <source>
        <strain evidence="1">D6</strain>
    </source>
</reference>
<dbReference type="InterPro" id="IPR036597">
    <property type="entry name" value="Fido-like_dom_sf"/>
</dbReference>
<dbReference type="Proteomes" id="UP001153069">
    <property type="component" value="Unassembled WGS sequence"/>
</dbReference>
<evidence type="ECO:0000313" key="1">
    <source>
        <dbReference type="EMBL" id="CAB9516130.1"/>
    </source>
</evidence>
<dbReference type="EMBL" id="CAICTM010000761">
    <property type="protein sequence ID" value="CAB9516130.1"/>
    <property type="molecule type" value="Genomic_DNA"/>
</dbReference>
<dbReference type="Gene3D" id="1.10.3290.10">
    <property type="entry name" value="Fido-like domain"/>
    <property type="match status" value="1"/>
</dbReference>
<gene>
    <name evidence="1" type="ORF">SEMRO_762_G198740.1</name>
</gene>
<proteinExistence type="predicted"/>
<dbReference type="SUPFAM" id="SSF140931">
    <property type="entry name" value="Fic-like"/>
    <property type="match status" value="1"/>
</dbReference>
<keyword evidence="2" id="KW-1185">Reference proteome</keyword>